<dbReference type="OrthoDB" id="2599495at2"/>
<keyword evidence="2" id="KW-1185">Reference proteome</keyword>
<organism evidence="1 2">
    <name type="scientific">Paenibacillus catalpae</name>
    <dbReference type="NCBI Taxonomy" id="1045775"/>
    <lineage>
        <taxon>Bacteria</taxon>
        <taxon>Bacillati</taxon>
        <taxon>Bacillota</taxon>
        <taxon>Bacilli</taxon>
        <taxon>Bacillales</taxon>
        <taxon>Paenibacillaceae</taxon>
        <taxon>Paenibacillus</taxon>
    </lineage>
</organism>
<sequence length="168" mass="19826">MNLTEEECEIAKQLLRERIEDVPIEGDTEVELDEVLMYISSDINVWKKAKTNKQLTQVYNLHRPVKYDIYLDLSKGEWLARGEAMNLSADDIRVLFRMIKEGLSCTSQMIFQARYNQELEPGNKKDRGRLDSYYRKLKERLKLYGITTERYTVKLGTRCFVIYPEAKD</sequence>
<reference evidence="2" key="1">
    <citation type="submission" date="2016-10" db="EMBL/GenBank/DDBJ databases">
        <authorList>
            <person name="Varghese N."/>
            <person name="Submissions S."/>
        </authorList>
    </citation>
    <scope>NUCLEOTIDE SEQUENCE [LARGE SCALE GENOMIC DNA]</scope>
    <source>
        <strain evidence="2">CGMCC 1.10784</strain>
    </source>
</reference>
<evidence type="ECO:0000313" key="1">
    <source>
        <dbReference type="EMBL" id="SFE19839.1"/>
    </source>
</evidence>
<accession>A0A1I1YKB8</accession>
<dbReference type="Proteomes" id="UP000198855">
    <property type="component" value="Unassembled WGS sequence"/>
</dbReference>
<name>A0A1I1YKB8_9BACL</name>
<evidence type="ECO:0000313" key="2">
    <source>
        <dbReference type="Proteomes" id="UP000198855"/>
    </source>
</evidence>
<dbReference type="STRING" id="1045775.SAMN05216378_2684"/>
<gene>
    <name evidence="1" type="ORF">SAMN05216378_2684</name>
</gene>
<protein>
    <submittedName>
        <fullName evidence="1">Uncharacterized protein</fullName>
    </submittedName>
</protein>
<dbReference type="EMBL" id="FOMT01000002">
    <property type="protein sequence ID" value="SFE19839.1"/>
    <property type="molecule type" value="Genomic_DNA"/>
</dbReference>
<proteinExistence type="predicted"/>
<dbReference type="AlphaFoldDB" id="A0A1I1YKB8"/>
<dbReference type="RefSeq" id="WP_091185604.1">
    <property type="nucleotide sequence ID" value="NZ_FOMT01000002.1"/>
</dbReference>